<sequence>MATKYLQATARASRWPVKIIFAARRRPQERSFQGLQQATLQQQRMINELIQRNTELSNQLFKRPPPQKVWMKTSRLVNLQATARASRWPVDFDRNGHIRAARTPEYPATIVYAYGLSEVLVARGGIPLTGRAHAAKLGHLTLKMDESIKNTIAVLSSASFVKMYRTLIRQYTHPRADMHCPMENAIKSARNVVRSDHHHMCIQLADLDPRAAWSAYSKHPAI</sequence>
<protein>
    <submittedName>
        <fullName evidence="1">Uncharacterized protein</fullName>
    </submittedName>
</protein>
<name>A0A1V6NBB0_PENPO</name>
<organism evidence="1 2">
    <name type="scientific">Penicillium polonicum</name>
    <dbReference type="NCBI Taxonomy" id="60169"/>
    <lineage>
        <taxon>Eukaryota</taxon>
        <taxon>Fungi</taxon>
        <taxon>Dikarya</taxon>
        <taxon>Ascomycota</taxon>
        <taxon>Pezizomycotina</taxon>
        <taxon>Eurotiomycetes</taxon>
        <taxon>Eurotiomycetidae</taxon>
        <taxon>Eurotiales</taxon>
        <taxon>Aspergillaceae</taxon>
        <taxon>Penicillium</taxon>
    </lineage>
</organism>
<evidence type="ECO:0000313" key="1">
    <source>
        <dbReference type="EMBL" id="OQD61852.1"/>
    </source>
</evidence>
<evidence type="ECO:0000313" key="2">
    <source>
        <dbReference type="Proteomes" id="UP000191408"/>
    </source>
</evidence>
<keyword evidence="2" id="KW-1185">Reference proteome</keyword>
<dbReference type="AlphaFoldDB" id="A0A1V6NBB0"/>
<proteinExistence type="predicted"/>
<dbReference type="Proteomes" id="UP000191408">
    <property type="component" value="Unassembled WGS sequence"/>
</dbReference>
<reference evidence="2" key="1">
    <citation type="journal article" date="2017" name="Nat. Microbiol.">
        <title>Global analysis of biosynthetic gene clusters reveals vast potential of secondary metabolite production in Penicillium species.</title>
        <authorList>
            <person name="Nielsen J.C."/>
            <person name="Grijseels S."/>
            <person name="Prigent S."/>
            <person name="Ji B."/>
            <person name="Dainat J."/>
            <person name="Nielsen K.F."/>
            <person name="Frisvad J.C."/>
            <person name="Workman M."/>
            <person name="Nielsen J."/>
        </authorList>
    </citation>
    <scope>NUCLEOTIDE SEQUENCE [LARGE SCALE GENOMIC DNA]</scope>
    <source>
        <strain evidence="2">IBT 4502</strain>
    </source>
</reference>
<gene>
    <name evidence="1" type="ORF">PENPOL_c015G04166</name>
</gene>
<dbReference type="EMBL" id="MDYM01000015">
    <property type="protein sequence ID" value="OQD61852.1"/>
    <property type="molecule type" value="Genomic_DNA"/>
</dbReference>
<comment type="caution">
    <text evidence="1">The sequence shown here is derived from an EMBL/GenBank/DDBJ whole genome shotgun (WGS) entry which is preliminary data.</text>
</comment>
<dbReference type="STRING" id="60169.A0A1V6NBB0"/>
<accession>A0A1V6NBB0</accession>